<keyword evidence="3" id="KW-1185">Reference proteome</keyword>
<dbReference type="EMBL" id="LXQA010550289">
    <property type="protein sequence ID" value="MCI58695.1"/>
    <property type="molecule type" value="Genomic_DNA"/>
</dbReference>
<feature type="non-terminal residue" evidence="2">
    <location>
        <position position="86"/>
    </location>
</feature>
<feature type="region of interest" description="Disordered" evidence="1">
    <location>
        <begin position="1"/>
        <end position="46"/>
    </location>
</feature>
<sequence>MLRKLPRSFHGAKRGNAKRASRRGGGCRIADPSDTGSDPIQSSDAGEVHSLAMPNRSTGCGLEVVLPCQLHGDRSLPPSIPGVGSS</sequence>
<feature type="compositionally biased region" description="Basic residues" evidence="1">
    <location>
        <begin position="1"/>
        <end position="22"/>
    </location>
</feature>
<organism evidence="2 3">
    <name type="scientific">Trifolium medium</name>
    <dbReference type="NCBI Taxonomy" id="97028"/>
    <lineage>
        <taxon>Eukaryota</taxon>
        <taxon>Viridiplantae</taxon>
        <taxon>Streptophyta</taxon>
        <taxon>Embryophyta</taxon>
        <taxon>Tracheophyta</taxon>
        <taxon>Spermatophyta</taxon>
        <taxon>Magnoliopsida</taxon>
        <taxon>eudicotyledons</taxon>
        <taxon>Gunneridae</taxon>
        <taxon>Pentapetalae</taxon>
        <taxon>rosids</taxon>
        <taxon>fabids</taxon>
        <taxon>Fabales</taxon>
        <taxon>Fabaceae</taxon>
        <taxon>Papilionoideae</taxon>
        <taxon>50 kb inversion clade</taxon>
        <taxon>NPAAA clade</taxon>
        <taxon>Hologalegina</taxon>
        <taxon>IRL clade</taxon>
        <taxon>Trifolieae</taxon>
        <taxon>Trifolium</taxon>
    </lineage>
</organism>
<name>A0A392TFI9_9FABA</name>
<evidence type="ECO:0000313" key="2">
    <source>
        <dbReference type="EMBL" id="MCI58695.1"/>
    </source>
</evidence>
<evidence type="ECO:0000256" key="1">
    <source>
        <dbReference type="SAM" id="MobiDB-lite"/>
    </source>
</evidence>
<dbReference type="Proteomes" id="UP000265520">
    <property type="component" value="Unassembled WGS sequence"/>
</dbReference>
<feature type="compositionally biased region" description="Polar residues" evidence="1">
    <location>
        <begin position="34"/>
        <end position="44"/>
    </location>
</feature>
<proteinExistence type="predicted"/>
<accession>A0A392TFI9</accession>
<reference evidence="2 3" key="1">
    <citation type="journal article" date="2018" name="Front. Plant Sci.">
        <title>Red Clover (Trifolium pratense) and Zigzag Clover (T. medium) - A Picture of Genomic Similarities and Differences.</title>
        <authorList>
            <person name="Dluhosova J."/>
            <person name="Istvanek J."/>
            <person name="Nedelnik J."/>
            <person name="Repkova J."/>
        </authorList>
    </citation>
    <scope>NUCLEOTIDE SEQUENCE [LARGE SCALE GENOMIC DNA]</scope>
    <source>
        <strain evidence="3">cv. 10/8</strain>
        <tissue evidence="2">Leaf</tissue>
    </source>
</reference>
<comment type="caution">
    <text evidence="2">The sequence shown here is derived from an EMBL/GenBank/DDBJ whole genome shotgun (WGS) entry which is preliminary data.</text>
</comment>
<dbReference type="AlphaFoldDB" id="A0A392TFI9"/>
<evidence type="ECO:0000313" key="3">
    <source>
        <dbReference type="Proteomes" id="UP000265520"/>
    </source>
</evidence>
<protein>
    <submittedName>
        <fullName evidence="2">Uncharacterized protein</fullName>
    </submittedName>
</protein>